<dbReference type="GO" id="GO:0016740">
    <property type="term" value="F:transferase activity"/>
    <property type="evidence" value="ECO:0007669"/>
    <property type="project" value="UniProtKB-KW"/>
</dbReference>
<keyword evidence="3" id="KW-1185">Reference proteome</keyword>
<dbReference type="EMBL" id="WVUD01000038">
    <property type="protein sequence ID" value="MYL84641.1"/>
    <property type="molecule type" value="Genomic_DNA"/>
</dbReference>
<dbReference type="InterPro" id="IPR050256">
    <property type="entry name" value="Glycosyltransferase_2"/>
</dbReference>
<evidence type="ECO:0000313" key="3">
    <source>
        <dbReference type="Proteomes" id="UP000482487"/>
    </source>
</evidence>
<proteinExistence type="predicted"/>
<dbReference type="PANTHER" id="PTHR48090:SF7">
    <property type="entry name" value="RFBJ PROTEIN"/>
    <property type="match status" value="1"/>
</dbReference>
<dbReference type="Pfam" id="PF00535">
    <property type="entry name" value="Glycos_transf_2"/>
    <property type="match status" value="1"/>
</dbReference>
<evidence type="ECO:0000313" key="2">
    <source>
        <dbReference type="EMBL" id="MYL84641.1"/>
    </source>
</evidence>
<evidence type="ECO:0000259" key="1">
    <source>
        <dbReference type="Pfam" id="PF00535"/>
    </source>
</evidence>
<comment type="caution">
    <text evidence="2">The sequence shown here is derived from an EMBL/GenBank/DDBJ whole genome shotgun (WGS) entry which is preliminary data.</text>
</comment>
<dbReference type="PANTHER" id="PTHR48090">
    <property type="entry name" value="UNDECAPRENYL-PHOSPHATE 4-DEOXY-4-FORMAMIDO-L-ARABINOSE TRANSFERASE-RELATED"/>
    <property type="match status" value="1"/>
</dbReference>
<name>A0A7C9IMK9_9BACT</name>
<dbReference type="InterPro" id="IPR029044">
    <property type="entry name" value="Nucleotide-diphossugar_trans"/>
</dbReference>
<dbReference type="OrthoDB" id="9807795at2"/>
<dbReference type="InterPro" id="IPR001173">
    <property type="entry name" value="Glyco_trans_2-like"/>
</dbReference>
<dbReference type="CDD" id="cd04179">
    <property type="entry name" value="DPM_DPG-synthase_like"/>
    <property type="match status" value="1"/>
</dbReference>
<dbReference type="RefSeq" id="WP_160962851.1">
    <property type="nucleotide sequence ID" value="NZ_WVUD01000038.1"/>
</dbReference>
<reference evidence="2 3" key="1">
    <citation type="submission" date="2020-01" db="EMBL/GenBank/DDBJ databases">
        <title>Genome sequence of Desulfovibrio aerotolerans DSM 16695(T).</title>
        <authorList>
            <person name="Karnachuk O."/>
            <person name="Avakyan M."/>
            <person name="Mardanov A."/>
            <person name="Kadnikov V."/>
            <person name="Ravin N."/>
        </authorList>
    </citation>
    <scope>NUCLEOTIDE SEQUENCE [LARGE SCALE GENOMIC DNA]</scope>
    <source>
        <strain evidence="2 3">DSM 16695</strain>
    </source>
</reference>
<dbReference type="Gene3D" id="3.90.550.10">
    <property type="entry name" value="Spore Coat Polysaccharide Biosynthesis Protein SpsA, Chain A"/>
    <property type="match status" value="1"/>
</dbReference>
<feature type="domain" description="Glycosyltransferase 2-like" evidence="1">
    <location>
        <begin position="12"/>
        <end position="176"/>
    </location>
</feature>
<dbReference type="SUPFAM" id="SSF53448">
    <property type="entry name" value="Nucleotide-diphospho-sugar transferases"/>
    <property type="match status" value="1"/>
</dbReference>
<organism evidence="2 3">
    <name type="scientific">Solidesulfovibrio aerotolerans</name>
    <dbReference type="NCBI Taxonomy" id="295255"/>
    <lineage>
        <taxon>Bacteria</taxon>
        <taxon>Pseudomonadati</taxon>
        <taxon>Thermodesulfobacteriota</taxon>
        <taxon>Desulfovibrionia</taxon>
        <taxon>Desulfovibrionales</taxon>
        <taxon>Desulfovibrionaceae</taxon>
        <taxon>Solidesulfovibrio</taxon>
    </lineage>
</organism>
<keyword evidence="2" id="KW-0808">Transferase</keyword>
<sequence>MPANQGYLPRISVVILCYKAGLTLPAFVDAVRAAMERLGCAYELVLVGNHNRGDVADQTPAVVRRLAAGDSRIIPLTLEKRGMMGWDARQGLAVATGEVIALIDGDYQMPPEDLEHVCRLLIEQNLELAMTCRAVRKDGLVRRINSRLYNLVFKALFPGYPVRDVNSKPKAMTRAFFNKLRLTADGWFLDAQIVIQARRLRARLGQIETVFLQGARKSFVRPDAVLEFIRSLLAARLREFFIQS</sequence>
<gene>
    <name evidence="2" type="ORF">GTA51_16095</name>
</gene>
<dbReference type="Proteomes" id="UP000482487">
    <property type="component" value="Unassembled WGS sequence"/>
</dbReference>
<accession>A0A7C9IMK9</accession>
<protein>
    <submittedName>
        <fullName evidence="2">Glycosyltransferase</fullName>
    </submittedName>
</protein>
<dbReference type="AlphaFoldDB" id="A0A7C9IMK9"/>